<organism evidence="2">
    <name type="scientific">Arion vulgaris</name>
    <dbReference type="NCBI Taxonomy" id="1028688"/>
    <lineage>
        <taxon>Eukaryota</taxon>
        <taxon>Metazoa</taxon>
        <taxon>Spiralia</taxon>
        <taxon>Lophotrochozoa</taxon>
        <taxon>Mollusca</taxon>
        <taxon>Gastropoda</taxon>
        <taxon>Heterobranchia</taxon>
        <taxon>Euthyneura</taxon>
        <taxon>Panpulmonata</taxon>
        <taxon>Eupulmonata</taxon>
        <taxon>Stylommatophora</taxon>
        <taxon>Helicina</taxon>
        <taxon>Arionoidea</taxon>
        <taxon>Arionidae</taxon>
        <taxon>Arion</taxon>
    </lineage>
</organism>
<proteinExistence type="predicted"/>
<accession>A0A0B6YVE4</accession>
<feature type="compositionally biased region" description="Basic residues" evidence="1">
    <location>
        <begin position="75"/>
        <end position="86"/>
    </location>
</feature>
<name>A0A0B6YVE4_9EUPU</name>
<feature type="non-terminal residue" evidence="2">
    <location>
        <position position="1"/>
    </location>
</feature>
<protein>
    <submittedName>
        <fullName evidence="2">Uncharacterized protein</fullName>
    </submittedName>
</protein>
<evidence type="ECO:0000313" key="2">
    <source>
        <dbReference type="EMBL" id="CEK60082.1"/>
    </source>
</evidence>
<gene>
    <name evidence="2" type="primary">ORF38361</name>
</gene>
<evidence type="ECO:0000256" key="1">
    <source>
        <dbReference type="SAM" id="MobiDB-lite"/>
    </source>
</evidence>
<sequence>KYKILQKSRHTFSCAKSDELENNLKLNSCDSDDGKDNLNNLDLIPEGFCAILALDNMGDNLGKVTGQQETGSQHGQKKKQLHNCSE</sequence>
<dbReference type="EMBL" id="HACG01013217">
    <property type="protein sequence ID" value="CEK60082.1"/>
    <property type="molecule type" value="Transcribed_RNA"/>
</dbReference>
<feature type="compositionally biased region" description="Polar residues" evidence="1">
    <location>
        <begin position="65"/>
        <end position="74"/>
    </location>
</feature>
<dbReference type="AlphaFoldDB" id="A0A0B6YVE4"/>
<reference evidence="2" key="1">
    <citation type="submission" date="2014-12" db="EMBL/GenBank/DDBJ databases">
        <title>Insight into the proteome of Arion vulgaris.</title>
        <authorList>
            <person name="Aradska J."/>
            <person name="Bulat T."/>
            <person name="Smidak R."/>
            <person name="Sarate P."/>
            <person name="Gangsoo J."/>
            <person name="Sialana F."/>
            <person name="Bilban M."/>
            <person name="Lubec G."/>
        </authorList>
    </citation>
    <scope>NUCLEOTIDE SEQUENCE</scope>
    <source>
        <tissue evidence="2">Skin</tissue>
    </source>
</reference>
<feature type="non-terminal residue" evidence="2">
    <location>
        <position position="86"/>
    </location>
</feature>
<feature type="region of interest" description="Disordered" evidence="1">
    <location>
        <begin position="61"/>
        <end position="86"/>
    </location>
</feature>